<name>A0AAD6HD22_9EURO</name>
<dbReference type="PANTHER" id="PTHR10098">
    <property type="entry name" value="RAPSYN-RELATED"/>
    <property type="match status" value="1"/>
</dbReference>
<evidence type="ECO:0000256" key="1">
    <source>
        <dbReference type="SAM" id="Coils"/>
    </source>
</evidence>
<reference evidence="4" key="2">
    <citation type="submission" date="2023-01" db="EMBL/GenBank/DDBJ databases">
        <authorList>
            <person name="Petersen C."/>
        </authorList>
    </citation>
    <scope>NUCLEOTIDE SEQUENCE</scope>
    <source>
        <strain evidence="4">IBT 17514</strain>
    </source>
</reference>
<dbReference type="InterPro" id="IPR024983">
    <property type="entry name" value="CHAT_dom"/>
</dbReference>
<reference evidence="4" key="1">
    <citation type="journal article" date="2023" name="IMA Fungus">
        <title>Comparative genomic study of the Penicillium genus elucidates a diverse pangenome and 15 lateral gene transfer events.</title>
        <authorList>
            <person name="Petersen C."/>
            <person name="Sorensen T."/>
            <person name="Nielsen M.R."/>
            <person name="Sondergaard T.E."/>
            <person name="Sorensen J.L."/>
            <person name="Fitzpatrick D.A."/>
            <person name="Frisvad J.C."/>
            <person name="Nielsen K.L."/>
        </authorList>
    </citation>
    <scope>NUCLEOTIDE SEQUENCE</scope>
    <source>
        <strain evidence="4">IBT 17514</strain>
    </source>
</reference>
<organism evidence="4 5">
    <name type="scientific">Penicillium malachiteum</name>
    <dbReference type="NCBI Taxonomy" id="1324776"/>
    <lineage>
        <taxon>Eukaryota</taxon>
        <taxon>Fungi</taxon>
        <taxon>Dikarya</taxon>
        <taxon>Ascomycota</taxon>
        <taxon>Pezizomycotina</taxon>
        <taxon>Eurotiomycetes</taxon>
        <taxon>Eurotiomycetidae</taxon>
        <taxon>Eurotiales</taxon>
        <taxon>Aspergillaceae</taxon>
        <taxon>Penicillium</taxon>
    </lineage>
</organism>
<keyword evidence="1" id="KW-0175">Coiled coil</keyword>
<accession>A0AAD6HD22</accession>
<gene>
    <name evidence="4" type="ORF">N7493_010383</name>
</gene>
<dbReference type="EMBL" id="JAQJAN010000019">
    <property type="protein sequence ID" value="KAJ5709049.1"/>
    <property type="molecule type" value="Genomic_DNA"/>
</dbReference>
<evidence type="ECO:0000313" key="4">
    <source>
        <dbReference type="EMBL" id="KAJ5709049.1"/>
    </source>
</evidence>
<dbReference type="Proteomes" id="UP001215712">
    <property type="component" value="Unassembled WGS sequence"/>
</dbReference>
<comment type="caution">
    <text evidence="4">The sequence shown here is derived from an EMBL/GenBank/DDBJ whole genome shotgun (WGS) entry which is preliminary data.</text>
</comment>
<dbReference type="PANTHER" id="PTHR10098:SF108">
    <property type="entry name" value="TETRATRICOPEPTIDE REPEAT PROTEIN 28"/>
    <property type="match status" value="1"/>
</dbReference>
<proteinExistence type="predicted"/>
<evidence type="ECO:0000313" key="5">
    <source>
        <dbReference type="Proteomes" id="UP001215712"/>
    </source>
</evidence>
<feature type="coiled-coil region" evidence="1">
    <location>
        <begin position="897"/>
        <end position="924"/>
    </location>
</feature>
<keyword evidence="5" id="KW-1185">Reference proteome</keyword>
<evidence type="ECO:0000259" key="3">
    <source>
        <dbReference type="Pfam" id="PF12770"/>
    </source>
</evidence>
<sequence>MEPQSTVENETQNGFKFEFDHFIDLCGRSLFAEEYKGDLDAAWDYLQRTQEDEHPDLNTQAEYLRCSSIYAILTANFADAYKHLESLHALLDQLSPEWGLRYTNYHVLANYTRRFPPNLRFYHEQGTPLNVTMRGDIIGPNKISETFMANVLKYMPSGVPRDQGLSQILNLTQWVSVNARTLTMLFHRLSPGGIGYKPDESSTPAIMERAKDLIRFRNVADANGATNVAEYLTRVVIEFYIACESPDTGFMLEDLYHRCEKMDDKAGMANAKLMEADSRLCPPFTNPTVLNLIIYDSHGATGDSDFWDPIEFDLRLDYSTEVQQWYESALELFRASGSKRGQAAIAFRQGCCLHIQARLRRSLNEPYLELLVEAESKLQEALELFGRDEGNAYLVKANQILLSISKGNPQRVKKLARDIGEWCARAKNEQLAHVIGVLMFRYGIQEWSLYSNLDTSQQACECAYEVFKAIGDIIPLFQTVVARAAVHKEMFNKDPAVILIEEALSMIDEIRDYLSDKIQSEPHTPLGEQSRILLRINKCNLIWTFSRQIARIYSIAEDLDDFFAWHNKMEDWLENDEDFRDWRENLEDPSNFQTDNYKPHMMLPKEVTKGLWRRALADDAINVTWTAAETGFRRLLDEGDVLAAEEIFRRFSNDVAHEAKVYTRDMYRMLACSRIGDKPKTREILDSITDDELFGGHLESYQEGLATRSFLPTAAQNALTFTILAGDLERGRRLVQLIGKMSPTFFNSVTDNAIDYSIRLAQYAANMMELEPEVAFSKLLTAKKVFETRRKQTADPDARMWSSTSGWVGELYLNLARICLCAEESKLPLRLLEGHNHGHPEDISWAEHALLFVEMSRARAVLESLQTQTTKGLGLPDGRKTTQLSDAVHKRRLLRSLLSLKTLTADQEREISQLEQDIKVLEEDGTLSSATTFIETASSTIEPRLLYQSIDDDSVAIEATFGTHGSIVFAVTKDGIQHVHQSSKSAENIRRPVMRAIQILGEMKGYLGEEEKARKTLLKELCTEISQVLLVPFAEIIRSKSHIIFSISDPLTAFPFSVLPFDDKPLVMHAVVSQVPSLTVLYYLSQRKSASASPTVSVLAKSPTEESSGPTRSEKESNLHMAGIEAVNIARMFETWPIEASQMTRKDFQHYIEGGSLIMHIGTHGDINPRNPLLSSISIGQGQEFRVVDMSAIQSNVNLLVFAACLSGFGKATLGSEVLGFSHVVLSTGCQAYIGSLWKVSDFASMLIMTLFYRHLKANPHRTVATAMRAAQMDLLQLDSDKAVILIDQMVENWNSPGSAGPSPAEFVPDAEYVLLTLKMILVQLDWTSPFFWAPFTLVGYGGFRFLHKPAEQCENQSN</sequence>
<feature type="region of interest" description="Disordered" evidence="2">
    <location>
        <begin position="1095"/>
        <end position="1117"/>
    </location>
</feature>
<evidence type="ECO:0000256" key="2">
    <source>
        <dbReference type="SAM" id="MobiDB-lite"/>
    </source>
</evidence>
<dbReference type="Pfam" id="PF12770">
    <property type="entry name" value="CHAT"/>
    <property type="match status" value="1"/>
</dbReference>
<protein>
    <recommendedName>
        <fullName evidence="3">CHAT domain-containing protein</fullName>
    </recommendedName>
</protein>
<feature type="domain" description="CHAT" evidence="3">
    <location>
        <begin position="1020"/>
        <end position="1340"/>
    </location>
</feature>